<name>A0A0S2W751_9FIRM</name>
<reference evidence="1 2" key="1">
    <citation type="journal article" date="2015" name="Nat. Commun.">
        <title>Production of butyrate from lysine and the Amadori product fructoselysine by a human gut commensal.</title>
        <authorList>
            <person name="Bui T.P."/>
            <person name="Ritari J."/>
            <person name="Boeren S."/>
            <person name="de Waard P."/>
            <person name="Plugge C.M."/>
            <person name="de Vos W.M."/>
        </authorList>
    </citation>
    <scope>NUCLEOTIDE SEQUENCE [LARGE SCALE GENOMIC DNA]</scope>
    <source>
        <strain evidence="1 2">AF211</strain>
    </source>
</reference>
<keyword evidence="2" id="KW-1185">Reference proteome</keyword>
<dbReference type="STRING" id="1297617.IB211_02754c"/>
<gene>
    <name evidence="1" type="ORF">IB211_02754c</name>
</gene>
<sequence>MLRVKSCTLPTVRCSFFEHALQKHGKNRVKNVQNAQKA</sequence>
<evidence type="ECO:0000313" key="2">
    <source>
        <dbReference type="Proteomes" id="UP000064844"/>
    </source>
</evidence>
<reference evidence="2" key="2">
    <citation type="submission" date="2015-04" db="EMBL/GenBank/DDBJ databases">
        <title>A butyrogenic pathway from the amino acid lysine in a human gut commensal.</title>
        <authorList>
            <person name="de Vos W.M."/>
            <person name="Bui N.T.P."/>
            <person name="Plugge C.M."/>
            <person name="Ritari J."/>
        </authorList>
    </citation>
    <scope>NUCLEOTIDE SEQUENCE [LARGE SCALE GENOMIC DNA]</scope>
    <source>
        <strain evidence="2">AF211</strain>
    </source>
</reference>
<dbReference type="KEGG" id="ibu:IB211_02754c"/>
<evidence type="ECO:0000313" key="1">
    <source>
        <dbReference type="EMBL" id="ALP95145.1"/>
    </source>
</evidence>
<dbReference type="AlphaFoldDB" id="A0A0S2W751"/>
<protein>
    <submittedName>
        <fullName evidence="1">Uncharacterized protein</fullName>
    </submittedName>
</protein>
<accession>A0A0S2W751</accession>
<dbReference type="EMBL" id="CP011307">
    <property type="protein sequence ID" value="ALP95145.1"/>
    <property type="molecule type" value="Genomic_DNA"/>
</dbReference>
<dbReference type="Proteomes" id="UP000064844">
    <property type="component" value="Chromosome"/>
</dbReference>
<organism evidence="1 2">
    <name type="scientific">Intestinimonas butyriciproducens</name>
    <dbReference type="NCBI Taxonomy" id="1297617"/>
    <lineage>
        <taxon>Bacteria</taxon>
        <taxon>Bacillati</taxon>
        <taxon>Bacillota</taxon>
        <taxon>Clostridia</taxon>
        <taxon>Eubacteriales</taxon>
        <taxon>Intestinimonas</taxon>
    </lineage>
</organism>
<proteinExistence type="predicted"/>